<keyword evidence="16" id="KW-0325">Glycoprotein</keyword>
<feature type="transmembrane region" description="Helical" evidence="19">
    <location>
        <begin position="255"/>
        <end position="279"/>
    </location>
</feature>
<name>A0A3Q4GZ02_NEOBR</name>
<dbReference type="Gene3D" id="2.60.40.10">
    <property type="entry name" value="Immunoglobulins"/>
    <property type="match status" value="2"/>
</dbReference>
<dbReference type="InterPro" id="IPR013783">
    <property type="entry name" value="Ig-like_fold"/>
</dbReference>
<dbReference type="InterPro" id="IPR003598">
    <property type="entry name" value="Ig_sub2"/>
</dbReference>
<evidence type="ECO:0000256" key="17">
    <source>
        <dbReference type="ARBA" id="ARBA00023319"/>
    </source>
</evidence>
<evidence type="ECO:0000313" key="22">
    <source>
        <dbReference type="Proteomes" id="UP000261580"/>
    </source>
</evidence>
<evidence type="ECO:0000256" key="12">
    <source>
        <dbReference type="ARBA" id="ARBA00023136"/>
    </source>
</evidence>
<dbReference type="FunFam" id="2.60.40.10:FF:000016">
    <property type="entry name" value="Fibroblast growth factor receptor"/>
    <property type="match status" value="1"/>
</dbReference>
<dbReference type="PANTHER" id="PTHR19890:SF10">
    <property type="entry name" value="FIBROBLAST GROWTH FACTOR RECEPTOR-LIKE 1"/>
    <property type="match status" value="1"/>
</dbReference>
<keyword evidence="12 19" id="KW-0472">Membrane</keyword>
<evidence type="ECO:0000256" key="11">
    <source>
        <dbReference type="ARBA" id="ARBA00022989"/>
    </source>
</evidence>
<keyword evidence="13" id="KW-0829">Tyrosine-protein kinase</keyword>
<reference evidence="21" key="1">
    <citation type="submission" date="2025-08" db="UniProtKB">
        <authorList>
            <consortium name="Ensembl"/>
        </authorList>
    </citation>
    <scope>IDENTIFICATION</scope>
</reference>
<keyword evidence="14" id="KW-1015">Disulfide bond</keyword>
<feature type="domain" description="Ig-like" evidence="20">
    <location>
        <begin position="135"/>
        <end position="237"/>
    </location>
</feature>
<keyword evidence="15" id="KW-0675">Receptor</keyword>
<dbReference type="GO" id="GO:0017134">
    <property type="term" value="F:fibroblast growth factor binding"/>
    <property type="evidence" value="ECO:0007669"/>
    <property type="project" value="TreeGrafter"/>
</dbReference>
<keyword evidence="8" id="KW-0547">Nucleotide-binding</keyword>
<evidence type="ECO:0000256" key="8">
    <source>
        <dbReference type="ARBA" id="ARBA00022741"/>
    </source>
</evidence>
<evidence type="ECO:0000256" key="19">
    <source>
        <dbReference type="SAM" id="Phobius"/>
    </source>
</evidence>
<evidence type="ECO:0000256" key="10">
    <source>
        <dbReference type="ARBA" id="ARBA00022840"/>
    </source>
</evidence>
<evidence type="ECO:0000256" key="3">
    <source>
        <dbReference type="ARBA" id="ARBA00022553"/>
    </source>
</evidence>
<keyword evidence="7" id="KW-0677">Repeat</keyword>
<evidence type="ECO:0000256" key="18">
    <source>
        <dbReference type="SAM" id="MobiDB-lite"/>
    </source>
</evidence>
<feature type="domain" description="Ig-like" evidence="20">
    <location>
        <begin position="33"/>
        <end position="126"/>
    </location>
</feature>
<feature type="region of interest" description="Disordered" evidence="18">
    <location>
        <begin position="1"/>
        <end position="32"/>
    </location>
</feature>
<dbReference type="AlphaFoldDB" id="A0A3Q4GZ02"/>
<proteinExistence type="predicted"/>
<dbReference type="SMART" id="SM00408">
    <property type="entry name" value="IGc2"/>
    <property type="match status" value="2"/>
</dbReference>
<dbReference type="Proteomes" id="UP000261580">
    <property type="component" value="Unassembled WGS sequence"/>
</dbReference>
<dbReference type="FunFam" id="2.60.40.10:FF:000020">
    <property type="entry name" value="Fibroblast growth factor receptor"/>
    <property type="match status" value="1"/>
</dbReference>
<dbReference type="PANTHER" id="PTHR19890">
    <property type="entry name" value="FIBROBLAST GROWTH FACTOR RECEPTOR"/>
    <property type="match status" value="1"/>
</dbReference>
<dbReference type="SUPFAM" id="SSF48726">
    <property type="entry name" value="Immunoglobulin"/>
    <property type="match status" value="2"/>
</dbReference>
<dbReference type="PROSITE" id="PS50835">
    <property type="entry name" value="IG_LIKE"/>
    <property type="match status" value="2"/>
</dbReference>
<evidence type="ECO:0000313" key="21">
    <source>
        <dbReference type="Ensembl" id="ENSNBRP00000009107.1"/>
    </source>
</evidence>
<evidence type="ECO:0000256" key="6">
    <source>
        <dbReference type="ARBA" id="ARBA00022729"/>
    </source>
</evidence>
<feature type="compositionally biased region" description="Acidic residues" evidence="18">
    <location>
        <begin position="8"/>
        <end position="17"/>
    </location>
</feature>
<evidence type="ECO:0000256" key="13">
    <source>
        <dbReference type="ARBA" id="ARBA00023137"/>
    </source>
</evidence>
<dbReference type="Bgee" id="ENSNBRG00000007108">
    <property type="expression patterns" value="Expressed in liver and 3 other cell types or tissues"/>
</dbReference>
<dbReference type="InterPro" id="IPR007110">
    <property type="entry name" value="Ig-like_dom"/>
</dbReference>
<sequence>ADTVKSSEDEEDDESSSEENKLSDELSTSTLEPQWVMPDKMEKLLHAVPASTTVKFRCQAMGNPLPSLRWYKNGNELRKDQRIGGYKIREHMWSLIMESVVPSDKGNYTCVVENEYGSLRHTYQLDVVERSPHRPILQAGLPANQTAVVGSNVDFVCRVFSDPQPHIQWLKHIVINGSKVGPDGLPYARVLKTANVNTTDREMEVLNLRSVTLEDSGEYTCLAANSIGVSHHSAWLTVVDDPPPSPLTSQAYLEIFIYCLGFFIIVVLTATAVICRLCCVPKKSDFSNQLVVQKLAKSVPLKRQVRRQVRRPRSLLFKMCSQTRILNQITY</sequence>
<dbReference type="OMA" id="SITCDVY"/>
<keyword evidence="3" id="KW-0597">Phosphoprotein</keyword>
<dbReference type="EC" id="2.7.10.1" evidence="2"/>
<reference evidence="21" key="2">
    <citation type="submission" date="2025-09" db="UniProtKB">
        <authorList>
            <consortium name="Ensembl"/>
        </authorList>
    </citation>
    <scope>IDENTIFICATION</scope>
</reference>
<dbReference type="STRING" id="32507.ENSNBRP00000009107"/>
<organism evidence="21 22">
    <name type="scientific">Neolamprologus brichardi</name>
    <name type="common">Fairy cichlid</name>
    <name type="synonym">Lamprologus brichardi</name>
    <dbReference type="NCBI Taxonomy" id="32507"/>
    <lineage>
        <taxon>Eukaryota</taxon>
        <taxon>Metazoa</taxon>
        <taxon>Chordata</taxon>
        <taxon>Craniata</taxon>
        <taxon>Vertebrata</taxon>
        <taxon>Euteleostomi</taxon>
        <taxon>Actinopterygii</taxon>
        <taxon>Neopterygii</taxon>
        <taxon>Teleostei</taxon>
        <taxon>Neoteleostei</taxon>
        <taxon>Acanthomorphata</taxon>
        <taxon>Ovalentaria</taxon>
        <taxon>Cichlomorphae</taxon>
        <taxon>Cichliformes</taxon>
        <taxon>Cichlidae</taxon>
        <taxon>African cichlids</taxon>
        <taxon>Pseudocrenilabrinae</taxon>
        <taxon>Lamprologini</taxon>
        <taxon>Neolamprologus</taxon>
    </lineage>
</organism>
<keyword evidence="17" id="KW-0393">Immunoglobulin domain</keyword>
<evidence type="ECO:0000256" key="4">
    <source>
        <dbReference type="ARBA" id="ARBA00022679"/>
    </source>
</evidence>
<protein>
    <recommendedName>
        <fullName evidence="2">receptor protein-tyrosine kinase</fullName>
        <ecNumber evidence="2">2.7.10.1</ecNumber>
    </recommendedName>
</protein>
<dbReference type="Ensembl" id="ENSNBRT00000009367.1">
    <property type="protein sequence ID" value="ENSNBRP00000009107.1"/>
    <property type="gene ID" value="ENSNBRG00000007108.1"/>
</dbReference>
<keyword evidence="9" id="KW-0418">Kinase</keyword>
<keyword evidence="11 19" id="KW-1133">Transmembrane helix</keyword>
<evidence type="ECO:0000256" key="16">
    <source>
        <dbReference type="ARBA" id="ARBA00023180"/>
    </source>
</evidence>
<evidence type="ECO:0000256" key="15">
    <source>
        <dbReference type="ARBA" id="ARBA00023170"/>
    </source>
</evidence>
<evidence type="ECO:0000256" key="14">
    <source>
        <dbReference type="ARBA" id="ARBA00023157"/>
    </source>
</evidence>
<dbReference type="GO" id="GO:0005524">
    <property type="term" value="F:ATP binding"/>
    <property type="evidence" value="ECO:0007669"/>
    <property type="project" value="UniProtKB-KW"/>
</dbReference>
<evidence type="ECO:0000256" key="7">
    <source>
        <dbReference type="ARBA" id="ARBA00022737"/>
    </source>
</evidence>
<evidence type="ECO:0000256" key="2">
    <source>
        <dbReference type="ARBA" id="ARBA00011902"/>
    </source>
</evidence>
<gene>
    <name evidence="21" type="primary">FGFR1</name>
</gene>
<evidence type="ECO:0000256" key="9">
    <source>
        <dbReference type="ARBA" id="ARBA00022777"/>
    </source>
</evidence>
<evidence type="ECO:0000259" key="20">
    <source>
        <dbReference type="PROSITE" id="PS50835"/>
    </source>
</evidence>
<dbReference type="InterPro" id="IPR052615">
    <property type="entry name" value="FGFRL"/>
</dbReference>
<dbReference type="SMART" id="SM00409">
    <property type="entry name" value="IG"/>
    <property type="match status" value="2"/>
</dbReference>
<dbReference type="InterPro" id="IPR003599">
    <property type="entry name" value="Ig_sub"/>
</dbReference>
<keyword evidence="22" id="KW-1185">Reference proteome</keyword>
<dbReference type="GeneTree" id="ENSGT00940000155860"/>
<keyword evidence="6" id="KW-0732">Signal</keyword>
<evidence type="ECO:0000256" key="1">
    <source>
        <dbReference type="ARBA" id="ARBA00004167"/>
    </source>
</evidence>
<dbReference type="Pfam" id="PF07679">
    <property type="entry name" value="I-set"/>
    <property type="match status" value="2"/>
</dbReference>
<dbReference type="GO" id="GO:0005886">
    <property type="term" value="C:plasma membrane"/>
    <property type="evidence" value="ECO:0007669"/>
    <property type="project" value="TreeGrafter"/>
</dbReference>
<dbReference type="GO" id="GO:0005007">
    <property type="term" value="F:fibroblast growth factor receptor activity"/>
    <property type="evidence" value="ECO:0007669"/>
    <property type="project" value="TreeGrafter"/>
</dbReference>
<comment type="subcellular location">
    <subcellularLocation>
        <location evidence="1">Membrane</location>
        <topology evidence="1">Single-pass membrane protein</topology>
    </subcellularLocation>
</comment>
<keyword evidence="4" id="KW-0808">Transferase</keyword>
<evidence type="ECO:0000256" key="5">
    <source>
        <dbReference type="ARBA" id="ARBA00022692"/>
    </source>
</evidence>
<accession>A0A3Q4GZ02</accession>
<dbReference type="InterPro" id="IPR013098">
    <property type="entry name" value="Ig_I-set"/>
</dbReference>
<dbReference type="InterPro" id="IPR036179">
    <property type="entry name" value="Ig-like_dom_sf"/>
</dbReference>
<keyword evidence="5 19" id="KW-0812">Transmembrane</keyword>
<keyword evidence="10" id="KW-0067">ATP-binding</keyword>